<feature type="domain" description="Peptidase S1" evidence="12">
    <location>
        <begin position="485"/>
        <end position="696"/>
    </location>
</feature>
<dbReference type="PIRSF" id="PIRSF001152">
    <property type="entry name" value="HGF_MST1"/>
    <property type="match status" value="1"/>
</dbReference>
<evidence type="ECO:0000313" key="14">
    <source>
        <dbReference type="Ensembl" id="ENSBTAP00000030635.5"/>
    </source>
</evidence>
<dbReference type="PROSITE" id="PS50948">
    <property type="entry name" value="PAN"/>
    <property type="match status" value="1"/>
</dbReference>
<comment type="similarity">
    <text evidence="7">Belongs to the peptidase S1 family. Plasminogen subfamily.</text>
</comment>
<dbReference type="InterPro" id="IPR043504">
    <property type="entry name" value="Peptidase_S1_PA_chymotrypsin"/>
</dbReference>
<evidence type="ECO:0000259" key="12">
    <source>
        <dbReference type="PROSITE" id="PS50240"/>
    </source>
</evidence>
<dbReference type="InterPro" id="IPR003609">
    <property type="entry name" value="Pan_app"/>
</dbReference>
<dbReference type="PRINTS" id="PR00018">
    <property type="entry name" value="KRINGLE"/>
</dbReference>
<dbReference type="GO" id="GO:0005615">
    <property type="term" value="C:extracellular space"/>
    <property type="evidence" value="ECO:0000318"/>
    <property type="project" value="GO_Central"/>
</dbReference>
<dbReference type="InterPro" id="IPR038178">
    <property type="entry name" value="Kringle_sf"/>
</dbReference>
<reference evidence="14" key="2">
    <citation type="submission" date="2025-08" db="UniProtKB">
        <authorList>
            <consortium name="Ensembl"/>
        </authorList>
    </citation>
    <scope>IDENTIFICATION</scope>
    <source>
        <strain evidence="14">Hereford</strain>
    </source>
</reference>
<dbReference type="Proteomes" id="UP000009136">
    <property type="component" value="Chromosome 22"/>
</dbReference>
<dbReference type="OrthoDB" id="41905at2759"/>
<dbReference type="SUPFAM" id="SSF57440">
    <property type="entry name" value="Kringle-like"/>
    <property type="match status" value="4"/>
</dbReference>
<dbReference type="PROSITE" id="PS50070">
    <property type="entry name" value="KRINGLE_2"/>
    <property type="match status" value="4"/>
</dbReference>
<dbReference type="Reactome" id="R-BTA-8852405">
    <property type="pathway name" value="Signaling by MST1"/>
</dbReference>
<dbReference type="Gene3D" id="3.50.4.10">
    <property type="entry name" value="Hepatocyte Growth Factor"/>
    <property type="match status" value="1"/>
</dbReference>
<evidence type="ECO:0000256" key="2">
    <source>
        <dbReference type="ARBA" id="ARBA00022525"/>
    </source>
</evidence>
<accession>E1BDW7</accession>
<dbReference type="VEuPathDB" id="HostDB:ENSBTAG00000011585"/>
<dbReference type="InterPro" id="IPR050759">
    <property type="entry name" value="Serine_protease_kringle"/>
</dbReference>
<feature type="compositionally biased region" description="Polar residues" evidence="9">
    <location>
        <begin position="260"/>
        <end position="279"/>
    </location>
</feature>
<dbReference type="GeneTree" id="ENSGT00940000159461"/>
<dbReference type="CDD" id="cd00108">
    <property type="entry name" value="KR"/>
    <property type="match status" value="3"/>
</dbReference>
<dbReference type="FunFam" id="3.50.4.10:FF:000004">
    <property type="entry name" value="Hepatocyte growth factor-like 1"/>
    <property type="match status" value="1"/>
</dbReference>
<keyword evidence="15" id="KW-1185">Reference proteome</keyword>
<sequence length="698" mass="78405">MGWLPLLLLLIWFSGAPGQRSPLNDFQVLRGTELQHLLHSVGPGPWQEDVANAEECAGLCGPLLDCRAFHYNLSSHGCQLLPWTQHSPHTRLQRSGRCDLFQKKNYVRTCIVDNGVEYRGTVAITVGGLPCQRWSHRFPNDHKFTPTLRNGLEENFCRNPDRDPGGPWCYTTDPAVRFQSCGIKSCREATCLWCNGEDYRGSVDSTESGRECQRWDLQHPHPHPFEPGFWTKIWTTTIAGIRTARSGPGAIPPTRRWRESSATSPAAVQRSEAQPSQEATTLNCFRGKGEGYRGTVNTTAAGVPCQRWDAQLPHQHRFAPEKYACKDLRENFCRNPDGSEAPWCFTSRPGMRMAFCYQIRRCTDDVRPEDCYHGAGELYRGSVSKTRKGIRCQNWSAETPHKPQFKHTSAPHTPLEENFCRNPDGDSHGPWCYTTDPGTPFDYCALRRCDDDQQPSILETAHQVLFDKCGKRVTRVDPLHSKLRVVGGQPGNSPWTVSLRNRYILYACQSFSLSHMSLVGYEVWLGTLFQDPQPGEPDLQHIPMAKMVCGPSGSQLVLLKLERPVILNQRVALICLPPERYVVPPGTRCEIAGWGETKGTGDDTVLNIALLSVISNQECNVKHRGRVRESEMCTAGLLAPVGACEGDYGGPLACFTHDCWVLQGIIIPNRVCARPRWPAIFMRVSVFVDWIHKVMRLG</sequence>
<dbReference type="Gene3D" id="2.40.20.10">
    <property type="entry name" value="Plasminogen Kringle 4"/>
    <property type="match status" value="4"/>
</dbReference>
<dbReference type="PROSITE" id="PS50240">
    <property type="entry name" value="TRYPSIN_DOM"/>
    <property type="match status" value="1"/>
</dbReference>
<evidence type="ECO:0000259" key="13">
    <source>
        <dbReference type="PROSITE" id="PS50948"/>
    </source>
</evidence>
<dbReference type="PANTHER" id="PTHR24261">
    <property type="entry name" value="PLASMINOGEN-RELATED"/>
    <property type="match status" value="1"/>
</dbReference>
<dbReference type="InterPro" id="IPR000001">
    <property type="entry name" value="Kringle"/>
</dbReference>
<evidence type="ECO:0000256" key="9">
    <source>
        <dbReference type="SAM" id="MobiDB-lite"/>
    </source>
</evidence>
<dbReference type="Pfam" id="PF00024">
    <property type="entry name" value="PAN_1"/>
    <property type="match status" value="1"/>
</dbReference>
<dbReference type="SUPFAM" id="SSF50494">
    <property type="entry name" value="Trypsin-like serine proteases"/>
    <property type="match status" value="1"/>
</dbReference>
<dbReference type="AlphaFoldDB" id="E1BDW7"/>
<comment type="caution">
    <text evidence="8">Lacks conserved residue(s) required for the propagation of feature annotation.</text>
</comment>
<evidence type="ECO:0000256" key="8">
    <source>
        <dbReference type="PROSITE-ProRule" id="PRU00121"/>
    </source>
</evidence>
<dbReference type="SMART" id="SM00020">
    <property type="entry name" value="Tryp_SPc"/>
    <property type="match status" value="1"/>
</dbReference>
<feature type="domain" description="Kringle" evidence="11">
    <location>
        <begin position="109"/>
        <end position="186"/>
    </location>
</feature>
<dbReference type="PANTHER" id="PTHR24261:SF12">
    <property type="entry name" value="HEPATOCYTE GROWTH FACTOR-LIKE PROTEIN-RELATED"/>
    <property type="match status" value="1"/>
</dbReference>
<dbReference type="SMART" id="SM00130">
    <property type="entry name" value="KR"/>
    <property type="match status" value="4"/>
</dbReference>
<evidence type="ECO:0000256" key="7">
    <source>
        <dbReference type="PIRNR" id="PIRNR001152"/>
    </source>
</evidence>
<keyword evidence="4 10" id="KW-0732">Signal</keyword>
<feature type="chain" id="PRO_5042122564" evidence="10">
    <location>
        <begin position="19"/>
        <end position="698"/>
    </location>
</feature>
<feature type="domain" description="Kringle" evidence="11">
    <location>
        <begin position="370"/>
        <end position="449"/>
    </location>
</feature>
<dbReference type="SUPFAM" id="SSF57414">
    <property type="entry name" value="Hairpin loop containing domain-like"/>
    <property type="match status" value="1"/>
</dbReference>
<evidence type="ECO:0000256" key="10">
    <source>
        <dbReference type="SAM" id="SignalP"/>
    </source>
</evidence>
<evidence type="ECO:0000256" key="4">
    <source>
        <dbReference type="ARBA" id="ARBA00022729"/>
    </source>
</evidence>
<dbReference type="PROSITE" id="PS00021">
    <property type="entry name" value="KRINGLE_1"/>
    <property type="match status" value="2"/>
</dbReference>
<dbReference type="Pfam" id="PF00089">
    <property type="entry name" value="Trypsin"/>
    <property type="match status" value="1"/>
</dbReference>
<dbReference type="InterPro" id="IPR018056">
    <property type="entry name" value="Kringle_CS"/>
</dbReference>
<dbReference type="GO" id="GO:0030971">
    <property type="term" value="F:receptor tyrosine kinase binding"/>
    <property type="evidence" value="ECO:0000318"/>
    <property type="project" value="GO_Central"/>
</dbReference>
<reference evidence="14" key="1">
    <citation type="submission" date="2018-03" db="EMBL/GenBank/DDBJ databases">
        <title>ARS-UCD1.2.</title>
        <authorList>
            <person name="Rosen B.D."/>
            <person name="Bickhart D.M."/>
            <person name="Koren S."/>
            <person name="Schnabel R.D."/>
            <person name="Hall R."/>
            <person name="Zimin A."/>
            <person name="Dreischer C."/>
            <person name="Schultheiss S."/>
            <person name="Schroeder S.G."/>
            <person name="Elsik C.G."/>
            <person name="Couldrey C."/>
            <person name="Liu G.E."/>
            <person name="Van Tassell C.P."/>
            <person name="Phillippy A.M."/>
            <person name="Smith T.P.L."/>
            <person name="Medrano J.F."/>
        </authorList>
    </citation>
    <scope>NUCLEOTIDE SEQUENCE [LARGE SCALE GENOMIC DNA]</scope>
    <source>
        <strain evidence="14">Hereford</strain>
    </source>
</reference>
<feature type="disulfide bond" evidence="8">
    <location>
        <begin position="333"/>
        <end position="356"/>
    </location>
</feature>
<comment type="subcellular location">
    <subcellularLocation>
        <location evidence="1">Secreted</location>
    </subcellularLocation>
</comment>
<dbReference type="InterPro" id="IPR024174">
    <property type="entry name" value="HGF/MST1"/>
</dbReference>
<evidence type="ECO:0000256" key="5">
    <source>
        <dbReference type="ARBA" id="ARBA00022737"/>
    </source>
</evidence>
<feature type="domain" description="Apple" evidence="13">
    <location>
        <begin position="21"/>
        <end position="105"/>
    </location>
</feature>
<evidence type="ECO:0000256" key="1">
    <source>
        <dbReference type="ARBA" id="ARBA00004613"/>
    </source>
</evidence>
<feature type="domain" description="Kringle" evidence="11">
    <location>
        <begin position="190"/>
        <end position="227"/>
    </location>
</feature>
<dbReference type="FunFam" id="2.40.20.10:FF:000002">
    <property type="entry name" value="Hepatocyte growth factor"/>
    <property type="match status" value="2"/>
</dbReference>
<keyword evidence="2" id="KW-0964">Secreted</keyword>
<gene>
    <name evidence="14" type="primary">MST1</name>
</gene>
<dbReference type="InterPro" id="IPR009003">
    <property type="entry name" value="Peptidase_S1_PA"/>
</dbReference>
<feature type="domain" description="Kringle" evidence="11">
    <location>
        <begin position="283"/>
        <end position="362"/>
    </location>
</feature>
<dbReference type="InterPro" id="IPR013806">
    <property type="entry name" value="Kringle-like"/>
</dbReference>
<dbReference type="CDD" id="cd00190">
    <property type="entry name" value="Tryp_SPc"/>
    <property type="match status" value="1"/>
</dbReference>
<keyword evidence="5" id="KW-0677">Repeat</keyword>
<dbReference type="Gene3D" id="2.40.10.10">
    <property type="entry name" value="Trypsin-like serine proteases"/>
    <property type="match status" value="2"/>
</dbReference>
<dbReference type="Bgee" id="ENSBTAG00000011585">
    <property type="expression patterns" value="Expressed in liver and 104 other cell types or tissues"/>
</dbReference>
<evidence type="ECO:0000256" key="6">
    <source>
        <dbReference type="ARBA" id="ARBA00023157"/>
    </source>
</evidence>
<dbReference type="FunFam" id="2.40.10.10:FF:000055">
    <property type="entry name" value="Hepatocyte growth factor-like 1"/>
    <property type="match status" value="1"/>
</dbReference>
<proteinExistence type="inferred from homology"/>
<protein>
    <submittedName>
        <fullName evidence="14">Macrophage stimulating 1</fullName>
    </submittedName>
</protein>
<evidence type="ECO:0000256" key="3">
    <source>
        <dbReference type="ARBA" id="ARBA00022572"/>
    </source>
</evidence>
<keyword evidence="7" id="KW-0721">Serine protease homolog</keyword>
<organism evidence="14 15">
    <name type="scientific">Bos taurus</name>
    <name type="common">Bovine</name>
    <dbReference type="NCBI Taxonomy" id="9913"/>
    <lineage>
        <taxon>Eukaryota</taxon>
        <taxon>Metazoa</taxon>
        <taxon>Chordata</taxon>
        <taxon>Craniata</taxon>
        <taxon>Vertebrata</taxon>
        <taxon>Euteleostomi</taxon>
        <taxon>Mammalia</taxon>
        <taxon>Eutheria</taxon>
        <taxon>Laurasiatheria</taxon>
        <taxon>Artiodactyla</taxon>
        <taxon>Ruminantia</taxon>
        <taxon>Pecora</taxon>
        <taxon>Bovidae</taxon>
        <taxon>Bovinae</taxon>
        <taxon>Bos</taxon>
    </lineage>
</organism>
<dbReference type="FunFam" id="2.40.20.10:FF:000009">
    <property type="entry name" value="Hepatocyte growth factor-like 1"/>
    <property type="match status" value="1"/>
</dbReference>
<dbReference type="FunFam" id="2.40.20.10:FF:000065">
    <property type="entry name" value="Hepatocyte growth factor-like protein"/>
    <property type="match status" value="1"/>
</dbReference>
<dbReference type="CDD" id="cd01099">
    <property type="entry name" value="PAN_AP_HGF"/>
    <property type="match status" value="1"/>
</dbReference>
<keyword evidence="3 8" id="KW-0420">Kringle</keyword>
<feature type="disulfide bond" evidence="8">
    <location>
        <begin position="305"/>
        <end position="344"/>
    </location>
</feature>
<dbReference type="GO" id="GO:0046425">
    <property type="term" value="P:regulation of receptor signaling pathway via JAK-STAT"/>
    <property type="evidence" value="ECO:0000318"/>
    <property type="project" value="GO_Central"/>
</dbReference>
<name>E1BDW7_BOVIN</name>
<dbReference type="HOGENOM" id="CLU_017565_0_0_1"/>
<dbReference type="InParanoid" id="E1BDW7"/>
<dbReference type="Pfam" id="PF00051">
    <property type="entry name" value="Kringle"/>
    <property type="match status" value="3"/>
</dbReference>
<dbReference type="GO" id="GO:0006508">
    <property type="term" value="P:proteolysis"/>
    <property type="evidence" value="ECO:0007669"/>
    <property type="project" value="InterPro"/>
</dbReference>
<dbReference type="InterPro" id="IPR001254">
    <property type="entry name" value="Trypsin_dom"/>
</dbReference>
<dbReference type="SMART" id="SM00473">
    <property type="entry name" value="PAN_AP"/>
    <property type="match status" value="1"/>
</dbReference>
<evidence type="ECO:0000313" key="15">
    <source>
        <dbReference type="Proteomes" id="UP000009136"/>
    </source>
</evidence>
<evidence type="ECO:0000259" key="11">
    <source>
        <dbReference type="PROSITE" id="PS50070"/>
    </source>
</evidence>
<reference evidence="14" key="3">
    <citation type="submission" date="2025-09" db="UniProtKB">
        <authorList>
            <consortium name="Ensembl"/>
        </authorList>
    </citation>
    <scope>IDENTIFICATION</scope>
    <source>
        <strain evidence="14">Hereford</strain>
    </source>
</reference>
<feature type="region of interest" description="Disordered" evidence="9">
    <location>
        <begin position="244"/>
        <end position="279"/>
    </location>
</feature>
<dbReference type="Ensembl" id="ENSBTAT00000030663.6">
    <property type="protein sequence ID" value="ENSBTAP00000030635.5"/>
    <property type="gene ID" value="ENSBTAG00000011585.8"/>
</dbReference>
<keyword evidence="6 8" id="KW-1015">Disulfide bond</keyword>
<dbReference type="FunCoup" id="E1BDW7">
    <property type="interactions" value="52"/>
</dbReference>
<feature type="signal peptide" evidence="10">
    <location>
        <begin position="1"/>
        <end position="18"/>
    </location>
</feature>